<keyword evidence="1" id="KW-0677">Repeat</keyword>
<dbReference type="PROSITE" id="PS50102">
    <property type="entry name" value="RRM"/>
    <property type="match status" value="4"/>
</dbReference>
<dbReference type="CDD" id="cd12378">
    <property type="entry name" value="RRM1_I_PABPs"/>
    <property type="match status" value="1"/>
</dbReference>
<accession>A0A8J6DK30</accession>
<feature type="domain" description="RRM" evidence="6">
    <location>
        <begin position="98"/>
        <end position="174"/>
    </location>
</feature>
<organism evidence="7 8">
    <name type="scientific">Galemys pyrenaicus</name>
    <name type="common">Iberian desman</name>
    <name type="synonym">Pyrenean desman</name>
    <dbReference type="NCBI Taxonomy" id="202257"/>
    <lineage>
        <taxon>Eukaryota</taxon>
        <taxon>Metazoa</taxon>
        <taxon>Chordata</taxon>
        <taxon>Craniata</taxon>
        <taxon>Vertebrata</taxon>
        <taxon>Euteleostomi</taxon>
        <taxon>Mammalia</taxon>
        <taxon>Eutheria</taxon>
        <taxon>Laurasiatheria</taxon>
        <taxon>Eulipotyphla</taxon>
        <taxon>Talpidae</taxon>
        <taxon>Galemys</taxon>
    </lineage>
</organism>
<dbReference type="FunFam" id="3.30.70.330:FF:000234">
    <property type="entry name" value="Polyadenylate-binding protein 5"/>
    <property type="match status" value="1"/>
</dbReference>
<keyword evidence="2 5" id="KW-0694">RNA-binding</keyword>
<dbReference type="PANTHER" id="PTHR24012">
    <property type="entry name" value="RNA BINDING PROTEIN"/>
    <property type="match status" value="1"/>
</dbReference>
<feature type="domain" description="RRM" evidence="6">
    <location>
        <begin position="293"/>
        <end position="369"/>
    </location>
</feature>
<dbReference type="InterPro" id="IPR035979">
    <property type="entry name" value="RBD_domain_sf"/>
</dbReference>
<dbReference type="InterPro" id="IPR012677">
    <property type="entry name" value="Nucleotide-bd_a/b_plait_sf"/>
</dbReference>
<dbReference type="InterPro" id="IPR045305">
    <property type="entry name" value="RRM2_I_PABPs"/>
</dbReference>
<evidence type="ECO:0000256" key="2">
    <source>
        <dbReference type="ARBA" id="ARBA00022884"/>
    </source>
</evidence>
<dbReference type="Gene3D" id="3.30.70.330">
    <property type="match status" value="4"/>
</dbReference>
<dbReference type="OrthoDB" id="19742at2759"/>
<dbReference type="CDD" id="cd12381">
    <property type="entry name" value="RRM4_I_PABPs"/>
    <property type="match status" value="1"/>
</dbReference>
<evidence type="ECO:0000313" key="8">
    <source>
        <dbReference type="Proteomes" id="UP000700334"/>
    </source>
</evidence>
<evidence type="ECO:0000313" key="7">
    <source>
        <dbReference type="EMBL" id="KAG8512422.1"/>
    </source>
</evidence>
<dbReference type="CDD" id="cd12380">
    <property type="entry name" value="RRM3_I_PABPs"/>
    <property type="match status" value="1"/>
</dbReference>
<protein>
    <recommendedName>
        <fullName evidence="4">Polyadenylate-binding protein 5</fullName>
    </recommendedName>
</protein>
<evidence type="ECO:0000259" key="6">
    <source>
        <dbReference type="PROSITE" id="PS50102"/>
    </source>
</evidence>
<evidence type="ECO:0000256" key="3">
    <source>
        <dbReference type="ARBA" id="ARBA00043929"/>
    </source>
</evidence>
<proteinExistence type="predicted"/>
<dbReference type="SUPFAM" id="SSF54928">
    <property type="entry name" value="RNA-binding domain, RBD"/>
    <property type="match status" value="2"/>
</dbReference>
<dbReference type="SMART" id="SM00360">
    <property type="entry name" value="RRM"/>
    <property type="match status" value="4"/>
</dbReference>
<dbReference type="InterPro" id="IPR003954">
    <property type="entry name" value="RRM_euk-type"/>
</dbReference>
<dbReference type="AlphaFoldDB" id="A0A8J6DK30"/>
<evidence type="ECO:0000256" key="5">
    <source>
        <dbReference type="PROSITE-ProRule" id="PRU00176"/>
    </source>
</evidence>
<comment type="function">
    <text evidence="3">Binds the poly(A) tail of mRNA. May be involved in cytoplasmic regulatory processes of mRNA metabolism. Can probably bind to cytoplasmic RNA sequences other than poly(A) in vivo.</text>
</comment>
<dbReference type="InterPro" id="IPR034364">
    <property type="entry name" value="PABP_RRM1"/>
</dbReference>
<keyword evidence="8" id="KW-1185">Reference proteome</keyword>
<feature type="domain" description="RRM" evidence="6">
    <location>
        <begin position="10"/>
        <end position="88"/>
    </location>
</feature>
<dbReference type="FunFam" id="3.30.70.330:FF:000049">
    <property type="entry name" value="Polyadenylate-binding protein"/>
    <property type="match status" value="1"/>
</dbReference>
<dbReference type="InterPro" id="IPR006515">
    <property type="entry name" value="PABP_1234"/>
</dbReference>
<dbReference type="Proteomes" id="UP000700334">
    <property type="component" value="Unassembled WGS sequence"/>
</dbReference>
<name>A0A8J6DK30_GALPY</name>
<dbReference type="SMART" id="SM00361">
    <property type="entry name" value="RRM_1"/>
    <property type="match status" value="3"/>
</dbReference>
<reference evidence="7" key="1">
    <citation type="journal article" date="2021" name="Evol. Appl.">
        <title>The genome of the Pyrenean desman and the effects of bottlenecks and inbreeding on the genomic landscape of an endangered species.</title>
        <authorList>
            <person name="Escoda L."/>
            <person name="Castresana J."/>
        </authorList>
    </citation>
    <scope>NUCLEOTIDE SEQUENCE</scope>
    <source>
        <strain evidence="7">IBE-C5619</strain>
    </source>
</reference>
<evidence type="ECO:0000256" key="4">
    <source>
        <dbReference type="ARBA" id="ARBA00044071"/>
    </source>
</evidence>
<comment type="caution">
    <text evidence="7">The sequence shown here is derived from an EMBL/GenBank/DDBJ whole genome shotgun (WGS) entry which is preliminary data.</text>
</comment>
<feature type="domain" description="RRM" evidence="6">
    <location>
        <begin position="190"/>
        <end position="267"/>
    </location>
</feature>
<dbReference type="FunFam" id="3.30.70.330:FF:000003">
    <property type="entry name" value="Polyadenylate-binding protein"/>
    <property type="match status" value="1"/>
</dbReference>
<dbReference type="GO" id="GO:0003723">
    <property type="term" value="F:RNA binding"/>
    <property type="evidence" value="ECO:0007669"/>
    <property type="project" value="UniProtKB-UniRule"/>
</dbReference>
<evidence type="ECO:0000256" key="1">
    <source>
        <dbReference type="ARBA" id="ARBA00022737"/>
    </source>
</evidence>
<sequence length="370" mass="41438">MQVAPKYRQASLYVGDLQADVTEDLLFRKFSAVGPVLSIRVCRDLATRRSLGYAYVNFLQLADAQRALDTMNFDVVQGRAIRLMWAQRDAHLRRSGVGNVFIKNLDRSVDGKALHERFSAFGRILSSKVVSDEQGSRGYAFVHFQSQSAADRAIAEMHGARLRGCRLFVGRFKTRQDRAAELQNRAQDFTNVYVKNFGEDMDEARLRAVFSPYGRTLSVKVMTDASGRSKGFGFVSFDSHEAARRAVEGLNGRDVGGQQLFVGRAQKKAERQAELKQRFDQLRREHVRRAQGAKLYIKNLDPAVDDERLRREFSAFGAVGRVKVMQEEGRSKGFGLVCFSSPEEASEAMAAMNGRLLGSKPLSIALAQRP</sequence>
<dbReference type="InterPro" id="IPR000504">
    <property type="entry name" value="RRM_dom"/>
</dbReference>
<dbReference type="Pfam" id="PF00076">
    <property type="entry name" value="RRM_1"/>
    <property type="match status" value="4"/>
</dbReference>
<dbReference type="CDD" id="cd12379">
    <property type="entry name" value="RRM2_I_PABPs"/>
    <property type="match status" value="1"/>
</dbReference>
<dbReference type="NCBIfam" id="TIGR01628">
    <property type="entry name" value="PABP-1234"/>
    <property type="match status" value="1"/>
</dbReference>
<dbReference type="EMBL" id="JAGFMF010011798">
    <property type="protein sequence ID" value="KAG8512422.1"/>
    <property type="molecule type" value="Genomic_DNA"/>
</dbReference>
<gene>
    <name evidence="7" type="ORF">J0S82_018771</name>
</gene>